<dbReference type="PRINTS" id="PR00078">
    <property type="entry name" value="G3PDHDRGNASE"/>
</dbReference>
<keyword evidence="5" id="KW-1185">Reference proteome</keyword>
<protein>
    <submittedName>
        <fullName evidence="4">Glyceraldehyde-3-phosphate dehydrogenase</fullName>
    </submittedName>
</protein>
<organism evidence="4 5">
    <name type="scientific">Candidatus Seongchinamella marina</name>
    <dbReference type="NCBI Taxonomy" id="2518990"/>
    <lineage>
        <taxon>Bacteria</taxon>
        <taxon>Pseudomonadati</taxon>
        <taxon>Pseudomonadota</taxon>
        <taxon>Gammaproteobacteria</taxon>
        <taxon>Cellvibrionales</taxon>
        <taxon>Halieaceae</taxon>
        <taxon>Seongchinamella</taxon>
    </lineage>
</organism>
<accession>A0ABT3STJ5</accession>
<dbReference type="EMBL" id="SHNP01000001">
    <property type="protein sequence ID" value="MCX2972662.1"/>
    <property type="molecule type" value="Genomic_DNA"/>
</dbReference>
<dbReference type="RefSeq" id="WP_279251651.1">
    <property type="nucleotide sequence ID" value="NZ_SHNP01000001.1"/>
</dbReference>
<reference evidence="4" key="1">
    <citation type="submission" date="2019-02" db="EMBL/GenBank/DDBJ databases">
        <authorList>
            <person name="Li S.-H."/>
        </authorList>
    </citation>
    <scope>NUCLEOTIDE SEQUENCE</scope>
    <source>
        <strain evidence="4">IMCC8485</strain>
    </source>
</reference>
<comment type="similarity">
    <text evidence="2">Belongs to the glyceraldehyde-3-phosphate dehydrogenase family.</text>
</comment>
<dbReference type="InterPro" id="IPR020831">
    <property type="entry name" value="GlycerAld/Erythrose_P_DH"/>
</dbReference>
<dbReference type="InterPro" id="IPR020828">
    <property type="entry name" value="GlycerAld_3-P_DH_NAD(P)-bd"/>
</dbReference>
<dbReference type="SUPFAM" id="SSF51735">
    <property type="entry name" value="NAD(P)-binding Rossmann-fold domains"/>
    <property type="match status" value="1"/>
</dbReference>
<evidence type="ECO:0000313" key="4">
    <source>
        <dbReference type="EMBL" id="MCX2972662.1"/>
    </source>
</evidence>
<evidence type="ECO:0000259" key="3">
    <source>
        <dbReference type="SMART" id="SM00846"/>
    </source>
</evidence>
<dbReference type="Pfam" id="PF02800">
    <property type="entry name" value="Gp_dh_C"/>
    <property type="match status" value="1"/>
</dbReference>
<comment type="caution">
    <text evidence="4">The sequence shown here is derived from an EMBL/GenBank/DDBJ whole genome shotgun (WGS) entry which is preliminary data.</text>
</comment>
<name>A0ABT3STJ5_9GAMM</name>
<evidence type="ECO:0000256" key="1">
    <source>
        <dbReference type="ARBA" id="ARBA00023002"/>
    </source>
</evidence>
<dbReference type="SMART" id="SM00846">
    <property type="entry name" value="Gp_dh_N"/>
    <property type="match status" value="1"/>
</dbReference>
<dbReference type="Proteomes" id="UP001143307">
    <property type="component" value="Unassembled WGS sequence"/>
</dbReference>
<evidence type="ECO:0000313" key="5">
    <source>
        <dbReference type="Proteomes" id="UP001143307"/>
    </source>
</evidence>
<dbReference type="PIRSF" id="PIRSF000149">
    <property type="entry name" value="GAP_DH"/>
    <property type="match status" value="1"/>
</dbReference>
<keyword evidence="1" id="KW-0560">Oxidoreductase</keyword>
<proteinExistence type="inferred from homology"/>
<dbReference type="Gene3D" id="3.40.50.720">
    <property type="entry name" value="NAD(P)-binding Rossmann-like Domain"/>
    <property type="match status" value="1"/>
</dbReference>
<dbReference type="Pfam" id="PF00044">
    <property type="entry name" value="Gp_dh_N"/>
    <property type="match status" value="1"/>
</dbReference>
<dbReference type="Gene3D" id="3.30.360.10">
    <property type="entry name" value="Dihydrodipicolinate Reductase, domain 2"/>
    <property type="match status" value="1"/>
</dbReference>
<evidence type="ECO:0000256" key="2">
    <source>
        <dbReference type="RuleBase" id="RU000397"/>
    </source>
</evidence>
<dbReference type="PANTHER" id="PTHR43148">
    <property type="entry name" value="GLYCERALDEHYDE-3-PHOSPHATE DEHYDROGENASE 2"/>
    <property type="match status" value="1"/>
</dbReference>
<dbReference type="InterPro" id="IPR020829">
    <property type="entry name" value="GlycerAld_3-P_DH_cat"/>
</dbReference>
<dbReference type="InterPro" id="IPR036291">
    <property type="entry name" value="NAD(P)-bd_dom_sf"/>
</dbReference>
<sequence length="340" mass="36719">MTKQGPIKVGIMGFGQTGRQLFELASRSNDVEVVAIADIGKPDILHYLLSSEVEDPGRHKLEGNFLTNDRCRARLMEIDRPAEMPWDIFGVDIVIDSTGKYRDQASMEDHLSNGAPRILLRTLPTDHIDRIVIPGLNESSACASDRMISAGSATTSALALLLHSLAESFGIECGSMTTVHAFTSDQALQDYAGSDFRRSRSAAKNIIPNSHEAGLWLGQILPAFDGKILTSALNVPVQEGCLLDVNLVMTDSNVDAEAVNDVMRAAAAKHPGIIGAVEDPIVSSDVIGNPLSLLFDTKGTIKAGSSIIKTLSWYENLGHAARLLDVIRLYNTLDQQREAA</sequence>
<dbReference type="SUPFAM" id="SSF55347">
    <property type="entry name" value="Glyceraldehyde-3-phosphate dehydrogenase-like, C-terminal domain"/>
    <property type="match status" value="1"/>
</dbReference>
<feature type="domain" description="Glyceraldehyde 3-phosphate dehydrogenase NAD(P) binding" evidence="3">
    <location>
        <begin position="7"/>
        <end position="153"/>
    </location>
</feature>
<gene>
    <name evidence="4" type="ORF">EYC87_03555</name>
</gene>